<evidence type="ECO:0000313" key="14">
    <source>
        <dbReference type="Proteomes" id="UP001591681"/>
    </source>
</evidence>
<feature type="domain" description="C2H2-type" evidence="12">
    <location>
        <begin position="518"/>
        <end position="545"/>
    </location>
</feature>
<accession>A0ABD1JAX8</accession>
<feature type="compositionally biased region" description="Low complexity" evidence="11">
    <location>
        <begin position="1175"/>
        <end position="1200"/>
    </location>
</feature>
<feature type="domain" description="C2H2-type" evidence="12">
    <location>
        <begin position="401"/>
        <end position="428"/>
    </location>
</feature>
<dbReference type="GO" id="GO:0003677">
    <property type="term" value="F:DNA binding"/>
    <property type="evidence" value="ECO:0007669"/>
    <property type="project" value="UniProtKB-KW"/>
</dbReference>
<organism evidence="13 14">
    <name type="scientific">Coilia grayii</name>
    <name type="common">Gray's grenadier anchovy</name>
    <dbReference type="NCBI Taxonomy" id="363190"/>
    <lineage>
        <taxon>Eukaryota</taxon>
        <taxon>Metazoa</taxon>
        <taxon>Chordata</taxon>
        <taxon>Craniata</taxon>
        <taxon>Vertebrata</taxon>
        <taxon>Euteleostomi</taxon>
        <taxon>Actinopterygii</taxon>
        <taxon>Neopterygii</taxon>
        <taxon>Teleostei</taxon>
        <taxon>Clupei</taxon>
        <taxon>Clupeiformes</taxon>
        <taxon>Clupeoidei</taxon>
        <taxon>Engraulidae</taxon>
        <taxon>Coilinae</taxon>
        <taxon>Coilia</taxon>
    </lineage>
</organism>
<dbReference type="InterPro" id="IPR013087">
    <property type="entry name" value="Znf_C2H2_type"/>
</dbReference>
<evidence type="ECO:0000256" key="5">
    <source>
        <dbReference type="ARBA" id="ARBA00022833"/>
    </source>
</evidence>
<evidence type="ECO:0000256" key="1">
    <source>
        <dbReference type="ARBA" id="ARBA00004123"/>
    </source>
</evidence>
<evidence type="ECO:0000256" key="6">
    <source>
        <dbReference type="ARBA" id="ARBA00023015"/>
    </source>
</evidence>
<dbReference type="PANTHER" id="PTHR24399">
    <property type="entry name" value="ZINC FINGER AND BTB DOMAIN-CONTAINING"/>
    <property type="match status" value="1"/>
</dbReference>
<dbReference type="AlphaFoldDB" id="A0ABD1JAX8"/>
<sequence>MASDFTIDIQLTELGFHHIPEFNEELPLKESSQISSSHSPPDIPAPSNLPVDPRVLQLVQRNVCSLPKALPVAETTTNTPSTQSTHELEINQPQGSQHLTVIKNDSFSDKAASLKSNVTTTPAATAKQTVAVENKKDDGKTVTTETTATCVDLHPIVRESSTGKTADAEKVVTQNDERNTQNSSNINQESSAEKTATPEKAATQNDERITLNVSNLRQEDAGCDDSDDSEVSEQDEEEEEEEEDIDDAQFLAPDAAGERQCNVCHQTFNNGFLLREHMHVHTGVRPYRCAECGKQFCHLANYRAHLRSHAESASVRCCVCQASFESEERLQTHLQHTHFESEFYQCDFCKRIFTRLEDCEIHVHNHESEASLPQCSKCGRRFKQEKSLRRHLRKRCCQRSYVCGDCGQSFRKKNALLRHSFTHLGLLPYTCTHCNTHFRLARFYRRHKCKPEAIQCVACLFTFTSHKDFEEHKKATGCWGSLQLQRQNREEIRCMECGQTFGTAEELKKHAGSHQRVLKCAECGMGFRSALMLMSHMGGHVGQRPCLCQQCGLGFPHQQGYNLHLKDCGVTPPAKVSCFRLSVESVVTDTISLRSLDVGTRAVYLIYIFSSVCRISGHRYHLPKESHRDTWYTKNVTNYLISLFLFFLLQVTTKKKQAAQSDPAKKSRATAKKQPASTPPENRTTQEANTVTAAQTRQSEPTENTMKAAQTRQSEPTANTLKAAQTCHPEPTANTVKVAQTRQPEPTANIAKVAQTHQPELTANIVKVAQTRQPEPTVPKKPAESGWRLSLDTAPPPNTPLVVLLPVSAGVPTGLQVTAPEPQNFSLKKQNSVAASVQPPQTQQSNASTILNFEQNAPVLDSFEAPQALQCQQQKLITLPQLCLNPPVIKTELENTGFTQMCTLSGFGNTSDASSTVQVKKEESREEADEFRFCEEKVNILPLKTEINIKGEFTTLDLKTEVALKDVILPDVTKKTDAFVDISDGQEQSNLLITDIRSKGTENLEQSNLMISDVRSGTGESLEKSDWLITDVRSESSILECFNSREEKTQQCETETCSQVSDHHAVPLDLRLNINSNECPKTCSQENTVSCVLEETVPPGHRHGLEANKFGDNSSFTTVEVDLGDDQRDEQGEVEGEPHECVTCGRIILEGDLVQHYMEHAVQDGHNLNKRPSRSRSASASSSWCSSPYSAPSSGCSSPSSTPPASPPSKRLRSRAK</sequence>
<keyword evidence="9" id="KW-0539">Nucleus</keyword>
<evidence type="ECO:0000256" key="9">
    <source>
        <dbReference type="ARBA" id="ARBA00023242"/>
    </source>
</evidence>
<comment type="subcellular location">
    <subcellularLocation>
        <location evidence="1">Nucleus</location>
    </subcellularLocation>
</comment>
<feature type="compositionally biased region" description="Polar residues" evidence="11">
    <location>
        <begin position="180"/>
        <end position="190"/>
    </location>
</feature>
<keyword evidence="8" id="KW-0804">Transcription</keyword>
<evidence type="ECO:0000256" key="4">
    <source>
        <dbReference type="ARBA" id="ARBA00022771"/>
    </source>
</evidence>
<feature type="domain" description="C2H2-type" evidence="12">
    <location>
        <begin position="492"/>
        <end position="514"/>
    </location>
</feature>
<evidence type="ECO:0000256" key="3">
    <source>
        <dbReference type="ARBA" id="ARBA00022737"/>
    </source>
</evidence>
<feature type="domain" description="C2H2-type" evidence="12">
    <location>
        <begin position="287"/>
        <end position="314"/>
    </location>
</feature>
<dbReference type="PROSITE" id="PS00028">
    <property type="entry name" value="ZINC_FINGER_C2H2_1"/>
    <property type="match status" value="7"/>
</dbReference>
<feature type="region of interest" description="Disordered" evidence="11">
    <location>
        <begin position="1164"/>
        <end position="1217"/>
    </location>
</feature>
<keyword evidence="2" id="KW-0479">Metal-binding</keyword>
<reference evidence="13 14" key="1">
    <citation type="submission" date="2024-09" db="EMBL/GenBank/DDBJ databases">
        <title>A chromosome-level genome assembly of Gray's grenadier anchovy, Coilia grayii.</title>
        <authorList>
            <person name="Fu Z."/>
        </authorList>
    </citation>
    <scope>NUCLEOTIDE SEQUENCE [LARGE SCALE GENOMIC DNA]</scope>
    <source>
        <strain evidence="13">G4</strain>
        <tissue evidence="13">Muscle</tissue>
    </source>
</reference>
<feature type="compositionally biased region" description="Low complexity" evidence="11">
    <location>
        <begin position="193"/>
        <end position="203"/>
    </location>
</feature>
<feature type="domain" description="C2H2-type" evidence="12">
    <location>
        <begin position="373"/>
        <end position="400"/>
    </location>
</feature>
<feature type="compositionally biased region" description="Basic and acidic residues" evidence="11">
    <location>
        <begin position="166"/>
        <end position="179"/>
    </location>
</feature>
<keyword evidence="14" id="KW-1185">Reference proteome</keyword>
<dbReference type="GO" id="GO:0008270">
    <property type="term" value="F:zinc ion binding"/>
    <property type="evidence" value="ECO:0007669"/>
    <property type="project" value="UniProtKB-KW"/>
</dbReference>
<feature type="domain" description="C2H2-type" evidence="12">
    <location>
        <begin position="259"/>
        <end position="286"/>
    </location>
</feature>
<dbReference type="SUPFAM" id="SSF57667">
    <property type="entry name" value="beta-beta-alpha zinc fingers"/>
    <property type="match status" value="5"/>
</dbReference>
<feature type="compositionally biased region" description="Polar residues" evidence="11">
    <location>
        <begin position="675"/>
        <end position="723"/>
    </location>
</feature>
<evidence type="ECO:0000259" key="12">
    <source>
        <dbReference type="PROSITE" id="PS50157"/>
    </source>
</evidence>
<keyword evidence="3" id="KW-0677">Repeat</keyword>
<dbReference type="SMART" id="SM00355">
    <property type="entry name" value="ZnF_C2H2"/>
    <property type="match status" value="11"/>
</dbReference>
<feature type="region of interest" description="Disordered" evidence="11">
    <location>
        <begin position="657"/>
        <end position="732"/>
    </location>
</feature>
<feature type="domain" description="C2H2-type" evidence="12">
    <location>
        <begin position="344"/>
        <end position="371"/>
    </location>
</feature>
<feature type="region of interest" description="Disordered" evidence="11">
    <location>
        <begin position="27"/>
        <end position="49"/>
    </location>
</feature>
<feature type="compositionally biased region" description="Low complexity" evidence="11">
    <location>
        <begin position="31"/>
        <end position="40"/>
    </location>
</feature>
<dbReference type="PANTHER" id="PTHR24399:SF23">
    <property type="entry name" value="C2H2-TYPE DOMAIN-CONTAINING PROTEIN"/>
    <property type="match status" value="1"/>
</dbReference>
<dbReference type="Pfam" id="PF00096">
    <property type="entry name" value="zf-C2H2"/>
    <property type="match status" value="3"/>
</dbReference>
<evidence type="ECO:0000256" key="11">
    <source>
        <dbReference type="SAM" id="MobiDB-lite"/>
    </source>
</evidence>
<evidence type="ECO:0000256" key="8">
    <source>
        <dbReference type="ARBA" id="ARBA00023163"/>
    </source>
</evidence>
<evidence type="ECO:0000313" key="13">
    <source>
        <dbReference type="EMBL" id="KAL2084341.1"/>
    </source>
</evidence>
<dbReference type="PROSITE" id="PS50157">
    <property type="entry name" value="ZINC_FINGER_C2H2_2"/>
    <property type="match status" value="7"/>
</dbReference>
<keyword evidence="4 10" id="KW-0863">Zinc-finger</keyword>
<gene>
    <name evidence="13" type="ORF">ACEWY4_019859</name>
</gene>
<feature type="compositionally biased region" description="Acidic residues" evidence="11">
    <location>
        <begin position="221"/>
        <end position="247"/>
    </location>
</feature>
<name>A0ABD1JAX8_9TELE</name>
<dbReference type="GO" id="GO:0005634">
    <property type="term" value="C:nucleus"/>
    <property type="evidence" value="ECO:0007669"/>
    <property type="project" value="UniProtKB-SubCell"/>
</dbReference>
<keyword evidence="5" id="KW-0862">Zinc</keyword>
<dbReference type="Gene3D" id="3.30.160.60">
    <property type="entry name" value="Classic Zinc Finger"/>
    <property type="match status" value="5"/>
</dbReference>
<feature type="region of interest" description="Disordered" evidence="11">
    <location>
        <begin position="159"/>
        <end position="247"/>
    </location>
</feature>
<keyword evidence="7" id="KW-0238">DNA-binding</keyword>
<evidence type="ECO:0000256" key="2">
    <source>
        <dbReference type="ARBA" id="ARBA00022723"/>
    </source>
</evidence>
<dbReference type="EMBL" id="JBHFQA010000017">
    <property type="protein sequence ID" value="KAL2084341.1"/>
    <property type="molecule type" value="Genomic_DNA"/>
</dbReference>
<keyword evidence="6" id="KW-0805">Transcription regulation</keyword>
<dbReference type="FunFam" id="3.30.160.60:FF:000671">
    <property type="entry name" value="Zinc finger protein 26"/>
    <property type="match status" value="1"/>
</dbReference>
<dbReference type="InterPro" id="IPR036236">
    <property type="entry name" value="Znf_C2H2_sf"/>
</dbReference>
<comment type="caution">
    <text evidence="13">The sequence shown here is derived from an EMBL/GenBank/DDBJ whole genome shotgun (WGS) entry which is preliminary data.</text>
</comment>
<proteinExistence type="predicted"/>
<dbReference type="Proteomes" id="UP001591681">
    <property type="component" value="Unassembled WGS sequence"/>
</dbReference>
<protein>
    <recommendedName>
        <fullName evidence="12">C2H2-type domain-containing protein</fullName>
    </recommendedName>
</protein>
<evidence type="ECO:0000256" key="7">
    <source>
        <dbReference type="ARBA" id="ARBA00023125"/>
    </source>
</evidence>
<evidence type="ECO:0000256" key="10">
    <source>
        <dbReference type="PROSITE-ProRule" id="PRU00042"/>
    </source>
</evidence>